<feature type="region of interest" description="Disordered" evidence="4">
    <location>
        <begin position="255"/>
        <end position="332"/>
    </location>
</feature>
<evidence type="ECO:0000259" key="5">
    <source>
        <dbReference type="Pfam" id="PF01576"/>
    </source>
</evidence>
<feature type="region of interest" description="Disordered" evidence="4">
    <location>
        <begin position="1"/>
        <end position="51"/>
    </location>
</feature>
<dbReference type="Gene3D" id="1.10.287.1490">
    <property type="match status" value="1"/>
</dbReference>
<accession>A0A6J1RWR3</accession>
<feature type="compositionally biased region" description="Acidic residues" evidence="4">
    <location>
        <begin position="616"/>
        <end position="631"/>
    </location>
</feature>
<dbReference type="RefSeq" id="XP_026273252.1">
    <property type="nucleotide sequence ID" value="XM_026417467.2"/>
</dbReference>
<evidence type="ECO:0000313" key="6">
    <source>
        <dbReference type="Proteomes" id="UP000504606"/>
    </source>
</evidence>
<evidence type="ECO:0000256" key="1">
    <source>
        <dbReference type="ARBA" id="ARBA00023054"/>
    </source>
</evidence>
<sequence>MAQTHSVSMPGGTSSRRHGHHSHTHDTGSLSMPPGRHGDTEWEAKEAHRQRELEEARARAAQMEKTMRWWSDCTANWREKWSKVRNERNSAREENKMLRSKLEMAVKDRNSFKREKLDLEAQNDRLKRELEKIHLLLLKHDDQTLLVEALAHEDPERDLTVQKPARLTGSSPVSSSSLPSPKGTSINSRSPTACNGNGGESDSSRKSNIDLHNKMCRELNIEEYVLQGAVPRHAVEMYYTGGKENALDAEDNNDSLLCTQDGLESPDNPVEEENKAIRNRSPNAADTLGSHYDAGSGSSVGGDCKSAPLEDHGRRGRMGEHNRSASVCSSSPDRESLIQRLMLRLEEATKTIQTERDEKMNLQRSVERLETELLEMKVRCEDLWQERQKAVRDLLQLESLQEDEVRHIRAELQDETSSREGMDRRLADLRSELERLQAENAVEWGKRERLETDKLGLERDNKKLRAELRDVQERLAERRAKPTSASADAELRQCQQELADKTKELSGLKHSHSKLKKVFQDKSTELAHAIRRADQYEAEVKRLRGRVEELKRDLAVAEDEVDATSNNIRKLQRANDELQEQVDSLQVQLEHTQTRLRNSTSSSHLSLLSPKRLLEDGSEYDDDDDDDLNLY</sequence>
<feature type="coiled-coil region" evidence="3">
    <location>
        <begin position="338"/>
        <end position="379"/>
    </location>
</feature>
<evidence type="ECO:0000256" key="2">
    <source>
        <dbReference type="ARBA" id="ARBA00040149"/>
    </source>
</evidence>
<keyword evidence="6" id="KW-1185">Reference proteome</keyword>
<dbReference type="InterPro" id="IPR002928">
    <property type="entry name" value="Myosin_tail"/>
</dbReference>
<feature type="domain" description="Myosin tail" evidence="5">
    <location>
        <begin position="402"/>
        <end position="595"/>
    </location>
</feature>
<feature type="region of interest" description="Disordered" evidence="4">
    <location>
        <begin position="157"/>
        <end position="207"/>
    </location>
</feature>
<organism evidence="6 7">
    <name type="scientific">Frankliniella occidentalis</name>
    <name type="common">Western flower thrips</name>
    <name type="synonym">Euthrips occidentalis</name>
    <dbReference type="NCBI Taxonomy" id="133901"/>
    <lineage>
        <taxon>Eukaryota</taxon>
        <taxon>Metazoa</taxon>
        <taxon>Ecdysozoa</taxon>
        <taxon>Arthropoda</taxon>
        <taxon>Hexapoda</taxon>
        <taxon>Insecta</taxon>
        <taxon>Pterygota</taxon>
        <taxon>Neoptera</taxon>
        <taxon>Paraneoptera</taxon>
        <taxon>Thysanoptera</taxon>
        <taxon>Terebrantia</taxon>
        <taxon>Thripoidea</taxon>
        <taxon>Thripidae</taxon>
        <taxon>Frankliniella</taxon>
    </lineage>
</organism>
<reference evidence="7 8" key="1">
    <citation type="submission" date="2025-04" db="UniProtKB">
        <authorList>
            <consortium name="RefSeq"/>
        </authorList>
    </citation>
    <scope>IDENTIFICATION</scope>
    <source>
        <tissue evidence="7 8">Whole organism</tissue>
    </source>
</reference>
<proteinExistence type="predicted"/>
<dbReference type="PANTHER" id="PTHR46292">
    <property type="entry name" value="COILED-COIL DOMAIN-CONTAINING PROTEIN 102A"/>
    <property type="match status" value="1"/>
</dbReference>
<name>A0A6J1RWR3_FRAOC</name>
<dbReference type="KEGG" id="foc:113202995"/>
<feature type="compositionally biased region" description="Basic and acidic residues" evidence="4">
    <location>
        <begin position="308"/>
        <end position="323"/>
    </location>
</feature>
<gene>
    <name evidence="7 8" type="primary">LOC113202995</name>
</gene>
<feature type="region of interest" description="Disordered" evidence="4">
    <location>
        <begin position="590"/>
        <end position="631"/>
    </location>
</feature>
<feature type="compositionally biased region" description="Basic and acidic residues" evidence="4">
    <location>
        <begin position="36"/>
        <end position="51"/>
    </location>
</feature>
<dbReference type="OrthoDB" id="5984396at2759"/>
<dbReference type="RefSeq" id="XP_052121799.1">
    <property type="nucleotide sequence ID" value="XM_052265839.1"/>
</dbReference>
<dbReference type="Pfam" id="PF01576">
    <property type="entry name" value="Myosin_tail_1"/>
    <property type="match status" value="1"/>
</dbReference>
<feature type="compositionally biased region" description="Low complexity" evidence="4">
    <location>
        <begin position="595"/>
        <end position="611"/>
    </location>
</feature>
<feature type="compositionally biased region" description="Polar residues" evidence="4">
    <location>
        <begin position="182"/>
        <end position="195"/>
    </location>
</feature>
<evidence type="ECO:0000256" key="4">
    <source>
        <dbReference type="SAM" id="MobiDB-lite"/>
    </source>
</evidence>
<protein>
    <recommendedName>
        <fullName evidence="2">Coiled-coil domain-containing protein 102A</fullName>
    </recommendedName>
</protein>
<dbReference type="GeneID" id="113202995"/>
<evidence type="ECO:0000256" key="3">
    <source>
        <dbReference type="SAM" id="Coils"/>
    </source>
</evidence>
<dbReference type="Proteomes" id="UP000504606">
    <property type="component" value="Unplaced"/>
</dbReference>
<dbReference type="AlphaFoldDB" id="A0A6J1RWR3"/>
<feature type="compositionally biased region" description="Low complexity" evidence="4">
    <location>
        <begin position="170"/>
        <end position="181"/>
    </location>
</feature>
<dbReference type="PANTHER" id="PTHR46292:SF1">
    <property type="entry name" value="COILED-COIL DOMAIN-CONTAINING PROTEIN 102A"/>
    <property type="match status" value="1"/>
</dbReference>
<evidence type="ECO:0000313" key="7">
    <source>
        <dbReference type="RefSeq" id="XP_026273252.1"/>
    </source>
</evidence>
<dbReference type="GO" id="GO:0016459">
    <property type="term" value="C:myosin complex"/>
    <property type="evidence" value="ECO:0007669"/>
    <property type="project" value="InterPro"/>
</dbReference>
<keyword evidence="1 3" id="KW-0175">Coiled coil</keyword>
<evidence type="ECO:0000313" key="8">
    <source>
        <dbReference type="RefSeq" id="XP_052121799.1"/>
    </source>
</evidence>